<reference evidence="1 2" key="1">
    <citation type="submission" date="2020-04" db="EMBL/GenBank/DDBJ databases">
        <title>Flammeovirga sp. SR4, a novel species isolated from seawater.</title>
        <authorList>
            <person name="Wang X."/>
        </authorList>
    </citation>
    <scope>NUCLEOTIDE SEQUENCE [LARGE SCALE GENOMIC DNA]</scope>
    <source>
        <strain evidence="1 2">SR4</strain>
    </source>
</reference>
<comment type="caution">
    <text evidence="1">The sequence shown here is derived from an EMBL/GenBank/DDBJ whole genome shotgun (WGS) entry which is preliminary data.</text>
</comment>
<evidence type="ECO:0000313" key="2">
    <source>
        <dbReference type="Proteomes" id="UP000585050"/>
    </source>
</evidence>
<dbReference type="Pfam" id="PF14903">
    <property type="entry name" value="WG_beta_rep"/>
    <property type="match status" value="9"/>
</dbReference>
<keyword evidence="2" id="KW-1185">Reference proteome</keyword>
<dbReference type="InterPro" id="IPR032774">
    <property type="entry name" value="WG_beta_rep"/>
</dbReference>
<evidence type="ECO:0000313" key="1">
    <source>
        <dbReference type="EMBL" id="NLR90072.1"/>
    </source>
</evidence>
<proteinExistence type="predicted"/>
<dbReference type="PANTHER" id="PTHR37841:SF1">
    <property type="entry name" value="DUF3298 DOMAIN-CONTAINING PROTEIN"/>
    <property type="match status" value="1"/>
</dbReference>
<dbReference type="EMBL" id="JABAIL010000001">
    <property type="protein sequence ID" value="NLR90072.1"/>
    <property type="molecule type" value="Genomic_DNA"/>
</dbReference>
<dbReference type="PANTHER" id="PTHR37841">
    <property type="entry name" value="GLR2918 PROTEIN"/>
    <property type="match status" value="1"/>
</dbReference>
<protein>
    <submittedName>
        <fullName evidence="1">WG repeat-containing protein</fullName>
    </submittedName>
</protein>
<name>A0A7X8SH78_9BACT</name>
<dbReference type="AlphaFoldDB" id="A0A7X8SH78"/>
<gene>
    <name evidence="1" type="ORF">HGP29_02595</name>
</gene>
<dbReference type="Proteomes" id="UP000585050">
    <property type="component" value="Unassembled WGS sequence"/>
</dbReference>
<dbReference type="RefSeq" id="WP_168880750.1">
    <property type="nucleotide sequence ID" value="NZ_JABAIL010000001.1"/>
</dbReference>
<organism evidence="1 2">
    <name type="scientific">Flammeovirga agarivorans</name>
    <dbReference type="NCBI Taxonomy" id="2726742"/>
    <lineage>
        <taxon>Bacteria</taxon>
        <taxon>Pseudomonadati</taxon>
        <taxon>Bacteroidota</taxon>
        <taxon>Cytophagia</taxon>
        <taxon>Cytophagales</taxon>
        <taxon>Flammeovirgaceae</taxon>
        <taxon>Flammeovirga</taxon>
    </lineage>
</organism>
<dbReference type="SUPFAM" id="SSF69360">
    <property type="entry name" value="Cell wall binding repeat"/>
    <property type="match status" value="1"/>
</dbReference>
<sequence>MLKPLLILLNILIFPFYITAQSLIPVSDQGKWGLVTEDNSEIVSPKYQYITPILKGSFYRFGFDNKTGLMDNKGKEIIPPVYERLEVLDHNLFVIWNSEGCSLINQKQEKLTKENYYSISPFGSYLKVFHKNKVGLINKNGEVIISPKFDDIQKKQHIYITESNNKKGFLNLKGEEQVSPQFKSVEFLDNNHIICRIEGGPLVQWFTIEESGTVINEKSFNKDTDYKRYQKELYLSAEINKVINNAPVQPVWVDVQNEKYLIAPNGKILMGGKSFFFVQYDPNSNLSVARRQESEDVYMNYLIDMTKGTTLFNDTFKEIVLSDFNSSEWARISVDTLWDKLINKKGTVKRQATVQGNDYTFNNIGNFYEKRAWFSTKDYKYGLIDDKAEVVVKPIYSVITDFTDGQAIVKRNNLYGTIDVNGEIILPIEYNGVSKLNNGWMSVKKGPGTAGRWGIFDKTGHQILDFKYEKIYLDEKGANVFENGRWGRYLRTKKWAFQPSIKVNEMLSFKNGIAKLQRKPIYNPVDRITLIGFKYQGYIKEDGTVIIPPVYTDIIGFERAWEKQEGLGILKKGELVGYINYLGETVLEPKYIKADGFSEVWTLHKGVAMVETKNKYINFVDYHGDEVLPEEFSAIDQSFYKIAEDSSGVSIGTINRKKGLLDYQGNHKSPFVYQQLYPINDQRFIAQKDKLWGIINADGDTLSSFINKKSSPLKGTENIKFLKDSTSSFSISNDGTWGIANLKVTPIQPSFKKIDDYKYHHIGSDYAIVSKKGKSKLQGVIDPNGKILVKLEFKKISPFTGDLAPAQKDSKNVKERKYGYINKKGKWIIAPTYNHAKQFSNGLAAVCSKNKWGYIDANGKVVIPIKYSTALDFKGELAEVDHHFIINKKGLTVGELKDHEQLYDYNGIRGIVKGTGYQRHILPNGIAAYAMKFDEVTPYNNAGVAFVKTGEIWELTRKINKTTTKKRFTKFQMENYLEQYGNKRKVVSLTGDVSQDMGFEKIHDGTWRMIGLDGTPLNPITFEKVKYDQGVFTFHIKQLEKVVNQDGKELTDWTLGIISTPNGKIISFQNGGSKLIQ</sequence>
<accession>A0A7X8SH78</accession>